<dbReference type="PANTHER" id="PTHR34853:SF1">
    <property type="entry name" value="LIPASE 5"/>
    <property type="match status" value="1"/>
</dbReference>
<dbReference type="InterPro" id="IPR005152">
    <property type="entry name" value="Lipase_secreted"/>
</dbReference>
<dbReference type="EMBL" id="BJUZ01000003">
    <property type="protein sequence ID" value="GEK94566.1"/>
    <property type="molecule type" value="Genomic_DNA"/>
</dbReference>
<comment type="caution">
    <text evidence="2">The sequence shown here is derived from an EMBL/GenBank/DDBJ whole genome shotgun (WGS) entry which is preliminary data.</text>
</comment>
<evidence type="ECO:0000256" key="1">
    <source>
        <dbReference type="SAM" id="SignalP"/>
    </source>
</evidence>
<evidence type="ECO:0000313" key="3">
    <source>
        <dbReference type="Proteomes" id="UP000321230"/>
    </source>
</evidence>
<dbReference type="Gene3D" id="3.40.50.1820">
    <property type="entry name" value="alpha/beta hydrolase"/>
    <property type="match status" value="2"/>
</dbReference>
<dbReference type="PANTHER" id="PTHR34853">
    <property type="match status" value="1"/>
</dbReference>
<dbReference type="Proteomes" id="UP000321230">
    <property type="component" value="Unassembled WGS sequence"/>
</dbReference>
<dbReference type="GO" id="GO:0016042">
    <property type="term" value="P:lipid catabolic process"/>
    <property type="evidence" value="ECO:0007669"/>
    <property type="project" value="InterPro"/>
</dbReference>
<gene>
    <name evidence="2" type="ORF">GWA01_23360</name>
</gene>
<dbReference type="SUPFAM" id="SSF53474">
    <property type="entry name" value="alpha/beta-Hydrolases"/>
    <property type="match status" value="1"/>
</dbReference>
<dbReference type="Pfam" id="PF03583">
    <property type="entry name" value="LIP"/>
    <property type="match status" value="1"/>
</dbReference>
<evidence type="ECO:0000313" key="2">
    <source>
        <dbReference type="EMBL" id="GEK94566.1"/>
    </source>
</evidence>
<dbReference type="PIRSF" id="PIRSF029171">
    <property type="entry name" value="Esterase_LipA"/>
    <property type="match status" value="1"/>
</dbReference>
<dbReference type="AlphaFoldDB" id="A0A511B287"/>
<accession>A0A511B287</accession>
<dbReference type="InterPro" id="IPR029058">
    <property type="entry name" value="AB_hydrolase_fold"/>
</dbReference>
<dbReference type="RefSeq" id="WP_146798213.1">
    <property type="nucleotide sequence ID" value="NZ_BARC01000002.1"/>
</dbReference>
<feature type="signal peptide" evidence="1">
    <location>
        <begin position="1"/>
        <end position="23"/>
    </location>
</feature>
<feature type="chain" id="PRO_5021862820" evidence="1">
    <location>
        <begin position="24"/>
        <end position="397"/>
    </location>
</feature>
<organism evidence="2 3">
    <name type="scientific">Gluconobacter wancherniae NBRC 103581</name>
    <dbReference type="NCBI Taxonomy" id="656744"/>
    <lineage>
        <taxon>Bacteria</taxon>
        <taxon>Pseudomonadati</taxon>
        <taxon>Pseudomonadota</taxon>
        <taxon>Alphaproteobacteria</taxon>
        <taxon>Acetobacterales</taxon>
        <taxon>Acetobacteraceae</taxon>
        <taxon>Gluconobacter</taxon>
    </lineage>
</organism>
<keyword evidence="3" id="KW-1185">Reference proteome</keyword>
<dbReference type="GO" id="GO:0004806">
    <property type="term" value="F:triacylglycerol lipase activity"/>
    <property type="evidence" value="ECO:0007669"/>
    <property type="project" value="InterPro"/>
</dbReference>
<protein>
    <submittedName>
        <fullName evidence="2">Triacylglycerol lipase</fullName>
    </submittedName>
</protein>
<name>A0A511B287_9PROT</name>
<reference evidence="2 3" key="1">
    <citation type="submission" date="2019-07" db="EMBL/GenBank/DDBJ databases">
        <title>Whole genome shotgun sequence of Gluconobacter wancherniae NBRC 103581.</title>
        <authorList>
            <person name="Hosoyama A."/>
            <person name="Uohara A."/>
            <person name="Ohji S."/>
            <person name="Ichikawa N."/>
        </authorList>
    </citation>
    <scope>NUCLEOTIDE SEQUENCE [LARGE SCALE GENOMIC DNA]</scope>
    <source>
        <strain evidence="2 3">NBRC 103581</strain>
    </source>
</reference>
<dbReference type="PROSITE" id="PS51257">
    <property type="entry name" value="PROKAR_LIPOPROTEIN"/>
    <property type="match status" value="1"/>
</dbReference>
<proteinExistence type="predicted"/>
<sequence length="397" mass="42231">MTRTRVFRSFTFKATFLSLSLLAPMLSGCTPRDDGDSYSLSEQVAAGQTIRLDPVPTHERASVYRLTYRSTDARNANQLVRVSAQVLVPNGTPPAGGWPVLAWAHGASGIGLTCAPSVMGIGTVQARFYDGWLQQGFAIVATDYPGLGEPGAPLFLNARSEGMSILDAIRAAHSRLPDLSQNVVLAGHSQGGQAVIAAAGLAPTYTPDIHILGTIAAAPHELDAEGAHTLLNPRNPRQFSPSVPLLLMLGASYSEANPSFDPARVFTPRALHLIHEAKTTCIPDFFALAHRSGLTIANMLQPDAETALAPALEWARYPSLKLSTPVFIGTGTQDVHALPSEQKRLVADLCASGTSVTQHIYPGVNHNDTLSASRSDSHAFARQLLNGEEPRASCPAH</sequence>
<dbReference type="OrthoDB" id="9955at2"/>
<keyword evidence="1" id="KW-0732">Signal</keyword>